<dbReference type="PANTHER" id="PTHR23084">
    <property type="entry name" value="PHOSPHATIDYLINOSITOL-4-PHOSPHATE 5-KINASE RELATED"/>
    <property type="match status" value="1"/>
</dbReference>
<accession>K8EAR3</accession>
<feature type="compositionally biased region" description="Polar residues" evidence="2">
    <location>
        <begin position="638"/>
        <end position="648"/>
    </location>
</feature>
<feature type="region of interest" description="Disordered" evidence="2">
    <location>
        <begin position="1"/>
        <end position="75"/>
    </location>
</feature>
<dbReference type="InterPro" id="IPR036525">
    <property type="entry name" value="Tubulin/FtsZ_GTPase_sf"/>
</dbReference>
<name>K8EAR3_9CHLO</name>
<keyword evidence="1" id="KW-0677">Repeat</keyword>
<feature type="region of interest" description="Disordered" evidence="2">
    <location>
        <begin position="527"/>
        <end position="550"/>
    </location>
</feature>
<feature type="compositionally biased region" description="Low complexity" evidence="2">
    <location>
        <begin position="52"/>
        <end position="72"/>
    </location>
</feature>
<proteinExistence type="predicted"/>
<keyword evidence="4" id="KW-1185">Reference proteome</keyword>
<protein>
    <submittedName>
        <fullName evidence="3">MORN repeat protein</fullName>
    </submittedName>
</protein>
<evidence type="ECO:0000256" key="1">
    <source>
        <dbReference type="ARBA" id="ARBA00022737"/>
    </source>
</evidence>
<dbReference type="SUPFAM" id="SSF82185">
    <property type="entry name" value="Histone H3 K4-specific methyltransferase SET7/9 N-terminal domain"/>
    <property type="match status" value="1"/>
</dbReference>
<dbReference type="Gene3D" id="3.40.50.1440">
    <property type="entry name" value="Tubulin/FtsZ, GTPase domain"/>
    <property type="match status" value="1"/>
</dbReference>
<reference evidence="3 4" key="1">
    <citation type="submission" date="2011-10" db="EMBL/GenBank/DDBJ databases">
        <authorList>
            <person name="Genoscope - CEA"/>
        </authorList>
    </citation>
    <scope>NUCLEOTIDE SEQUENCE [LARGE SCALE GENOMIC DNA]</scope>
    <source>
        <strain evidence="3 4">RCC 1105</strain>
    </source>
</reference>
<feature type="compositionally biased region" description="Pro residues" evidence="2">
    <location>
        <begin position="619"/>
        <end position="628"/>
    </location>
</feature>
<feature type="region of interest" description="Disordered" evidence="2">
    <location>
        <begin position="694"/>
        <end position="715"/>
    </location>
</feature>
<dbReference type="STRING" id="41875.K8EAR3"/>
<dbReference type="GeneID" id="19017685"/>
<evidence type="ECO:0000256" key="2">
    <source>
        <dbReference type="SAM" id="MobiDB-lite"/>
    </source>
</evidence>
<dbReference type="RefSeq" id="XP_007514589.1">
    <property type="nucleotide sequence ID" value="XM_007514527.1"/>
</dbReference>
<evidence type="ECO:0000313" key="3">
    <source>
        <dbReference type="EMBL" id="CCO14829.1"/>
    </source>
</evidence>
<sequence>MRNSHRPSLGSCREGRGVFHRQRAKTSASKNARKKTTSLSARCRGVLRANASSSSSSSSLKKVSPSSSSSSKNNKGENIIVVGLGTRGVTIIDELQEGACLPKAQFWSISSDVGILTRTKSTNRWRLPPATSDIPQSAVIDNATSAAQSVLFAAESMSLEAFSSGGDDDDDKKKSKQEKQKELDEKVHICVVCSSGEAGGEAGMLFAKELFKSKNIASEKKTRFPGIWGGVETPSGSTVSIHAVAPFDFEGRRKRDEGLAFLDMCSRKKGADSVVVVSQRDAQALEGEPMTLEAASALANDFCRWSVLNVAKDLRRNSTFWDARVNGENERCGILDEQNAFKDAISSKTLREINSQNLSKSASGGCGIAVVGCAVEELKTYGTEDEQISAAIVSAVKEAAEDSPFLDPTQALGEKCVHLVCQISTPRGTLGPLARKSITSSLAAYVDPLKCGVTICKAPAENTVGCIEISLYAVANFETIAERFTLRQSQIALRKLKDRNLPEQMINNLEPRKKRLDWSSVDDFVDESNENKFTSPPPKRSSPQTASDGKSVDSIFDEALMSVDESNESLLRAGDMLANISEDGTMEDAPEINPFVTTDEEFDLESENFVVLEDEDLEVPPPPPPPPSSDTEEKQKTTESSAVTTANNDAARITVPGELTGSVVLTPVRVLRPKEDASGNVVGYRAVDSVNDYDKADVDDNDIDTQNEKSNSNSKFSLLGWRPFSSKNDSSSSSSSSSKVRSRAFGVLESDREARTRPILRVEYANMCVYEGEVLEKTTKAEGSGIMRFASGDWYEGRFAQGKPDGKGKLSFSRGGYFEGEWLNGKPVNGSLVKPPPQSPVG</sequence>
<dbReference type="OrthoDB" id="270720at2759"/>
<dbReference type="PANTHER" id="PTHR23084:SF263">
    <property type="entry name" value="MORN REPEAT-CONTAINING PROTEIN 1"/>
    <property type="match status" value="1"/>
</dbReference>
<dbReference type="EMBL" id="FO082277">
    <property type="protein sequence ID" value="CCO14829.1"/>
    <property type="molecule type" value="Genomic_DNA"/>
</dbReference>
<organism evidence="3 4">
    <name type="scientific">Bathycoccus prasinos</name>
    <dbReference type="NCBI Taxonomy" id="41875"/>
    <lineage>
        <taxon>Eukaryota</taxon>
        <taxon>Viridiplantae</taxon>
        <taxon>Chlorophyta</taxon>
        <taxon>Mamiellophyceae</taxon>
        <taxon>Mamiellales</taxon>
        <taxon>Bathycoccaceae</taxon>
        <taxon>Bathycoccus</taxon>
    </lineage>
</organism>
<feature type="region of interest" description="Disordered" evidence="2">
    <location>
        <begin position="614"/>
        <end position="655"/>
    </location>
</feature>
<evidence type="ECO:0000313" key="4">
    <source>
        <dbReference type="Proteomes" id="UP000198341"/>
    </source>
</evidence>
<dbReference type="InterPro" id="IPR003409">
    <property type="entry name" value="MORN"/>
</dbReference>
<dbReference type="KEGG" id="bpg:Bathy02g05700"/>
<gene>
    <name evidence="3" type="ORF">Bathy02g05700</name>
</gene>
<dbReference type="Pfam" id="PF02493">
    <property type="entry name" value="MORN"/>
    <property type="match status" value="2"/>
</dbReference>
<dbReference type="Proteomes" id="UP000198341">
    <property type="component" value="Chromosome 2"/>
</dbReference>
<dbReference type="AlphaFoldDB" id="K8EAR3"/>
<dbReference type="GO" id="GO:0016020">
    <property type="term" value="C:membrane"/>
    <property type="evidence" value="ECO:0007669"/>
    <property type="project" value="UniProtKB-ARBA"/>
</dbReference>
<dbReference type="Gene3D" id="2.20.110.10">
    <property type="entry name" value="Histone H3 K4-specific methyltransferase SET7/9 N-terminal domain"/>
    <property type="match status" value="1"/>
</dbReference>